<comment type="caution">
    <text evidence="1">The sequence shown here is derived from an EMBL/GenBank/DDBJ whole genome shotgun (WGS) entry which is preliminary data.</text>
</comment>
<keyword evidence="2" id="KW-1185">Reference proteome</keyword>
<name>A0ACA9JWD4_9GLOM</name>
<gene>
    <name evidence="1" type="ORF">SCALOS_LOCUS531</name>
</gene>
<evidence type="ECO:0000313" key="2">
    <source>
        <dbReference type="Proteomes" id="UP000789860"/>
    </source>
</evidence>
<dbReference type="Proteomes" id="UP000789860">
    <property type="component" value="Unassembled WGS sequence"/>
</dbReference>
<evidence type="ECO:0000313" key="1">
    <source>
        <dbReference type="EMBL" id="CAG8439722.1"/>
    </source>
</evidence>
<accession>A0ACA9JWD4</accession>
<protein>
    <submittedName>
        <fullName evidence="1">6359_t:CDS:1</fullName>
    </submittedName>
</protein>
<dbReference type="EMBL" id="CAJVPM010000262">
    <property type="protein sequence ID" value="CAG8439722.1"/>
    <property type="molecule type" value="Genomic_DNA"/>
</dbReference>
<organism evidence="1 2">
    <name type="scientific">Scutellospora calospora</name>
    <dbReference type="NCBI Taxonomy" id="85575"/>
    <lineage>
        <taxon>Eukaryota</taxon>
        <taxon>Fungi</taxon>
        <taxon>Fungi incertae sedis</taxon>
        <taxon>Mucoromycota</taxon>
        <taxon>Glomeromycotina</taxon>
        <taxon>Glomeromycetes</taxon>
        <taxon>Diversisporales</taxon>
        <taxon>Gigasporaceae</taxon>
        <taxon>Scutellospora</taxon>
    </lineage>
</organism>
<reference evidence="1" key="1">
    <citation type="submission" date="2021-06" db="EMBL/GenBank/DDBJ databases">
        <authorList>
            <person name="Kallberg Y."/>
            <person name="Tangrot J."/>
            <person name="Rosling A."/>
        </authorList>
    </citation>
    <scope>NUCLEOTIDE SEQUENCE</scope>
    <source>
        <strain evidence="1">AU212A</strain>
    </source>
</reference>
<sequence length="108" mass="12654">MLKQLYKSRYLNTTSENHKKVTKQFWNTFQDNLDINIRGIDGKRRILLIIVDKIPYKIIKKKLLIKSDIKLVIEGIHRTSVAYLELEGTKDKTSVKSFREAESDVSLM</sequence>
<proteinExistence type="predicted"/>